<evidence type="ECO:0008006" key="3">
    <source>
        <dbReference type="Google" id="ProtNLM"/>
    </source>
</evidence>
<feature type="region of interest" description="Disordered" evidence="1">
    <location>
        <begin position="202"/>
        <end position="221"/>
    </location>
</feature>
<comment type="caution">
    <text evidence="2">The sequence shown here is derived from an EMBL/GenBank/DDBJ whole genome shotgun (WGS) entry which is preliminary data.</text>
</comment>
<dbReference type="AlphaFoldDB" id="A0A6L2JU63"/>
<proteinExistence type="predicted"/>
<gene>
    <name evidence="2" type="ORF">Tci_012504</name>
</gene>
<evidence type="ECO:0000313" key="2">
    <source>
        <dbReference type="EMBL" id="GEU40526.1"/>
    </source>
</evidence>
<reference evidence="2" key="1">
    <citation type="journal article" date="2019" name="Sci. Rep.">
        <title>Draft genome of Tanacetum cinerariifolium, the natural source of mosquito coil.</title>
        <authorList>
            <person name="Yamashiro T."/>
            <person name="Shiraishi A."/>
            <person name="Satake H."/>
            <person name="Nakayama K."/>
        </authorList>
    </citation>
    <scope>NUCLEOTIDE SEQUENCE</scope>
</reference>
<name>A0A6L2JU63_TANCI</name>
<organism evidence="2">
    <name type="scientific">Tanacetum cinerariifolium</name>
    <name type="common">Dalmatian daisy</name>
    <name type="synonym">Chrysanthemum cinerariifolium</name>
    <dbReference type="NCBI Taxonomy" id="118510"/>
    <lineage>
        <taxon>Eukaryota</taxon>
        <taxon>Viridiplantae</taxon>
        <taxon>Streptophyta</taxon>
        <taxon>Embryophyta</taxon>
        <taxon>Tracheophyta</taxon>
        <taxon>Spermatophyta</taxon>
        <taxon>Magnoliopsida</taxon>
        <taxon>eudicotyledons</taxon>
        <taxon>Gunneridae</taxon>
        <taxon>Pentapetalae</taxon>
        <taxon>asterids</taxon>
        <taxon>campanulids</taxon>
        <taxon>Asterales</taxon>
        <taxon>Asteraceae</taxon>
        <taxon>Asteroideae</taxon>
        <taxon>Anthemideae</taxon>
        <taxon>Anthemidinae</taxon>
        <taxon>Tanacetum</taxon>
    </lineage>
</organism>
<feature type="region of interest" description="Disordered" evidence="1">
    <location>
        <begin position="550"/>
        <end position="573"/>
    </location>
</feature>
<accession>A0A6L2JU63</accession>
<protein>
    <recommendedName>
        <fullName evidence="3">Pre-mRNA splicing Prp18-interacting factor</fullName>
    </recommendedName>
</protein>
<sequence>MSLFHQRECRGYGQPCDGYYCDSCTCTRCGMTLFNGACDNYIYGAGKPIICTVCGSMIKGRLCLPCDFGEKILYNCDPNVYSFDNSNYFLQSQYKNRLCNLCGNNSHDGYDCQQQFPFVHEQELSYNQNYDGNYYSHDLPSFLCCDNYGKSHKTFQCQPITFQIDFSGSDQIQTSQYPEIHLPSQETSNEVFQANHSVQNKKNLENSSNSNQEKVEPPQDSDIRQLIRKECYTEVCEEQKQSMEDTMLELVKICQEKEFLCIHDDVDDLIESALNSKLLLINLNSQRFDKKEQEVKNVVEQPAERGIAPILSTKEPEHLLSMGYEHLSITLETESDKVTESNAENLLPIPSKCEVTSEDEIECDMPANDDCSLVFTTFSNPLFNNGDLDSSNDESLPEEDVPAEELKIYSNPLFDEDEINSDKLDPHCFNVESDFVESLLNRGIFIDFSSKFDFYGELAHVNPEIPKSDFDFEEEIRLIENFLTDDVLPPSVENNDDSSNDSLLEEADLFLASDNSIPPGIENVADDPEGDIRFLEELLINDSILSHDSSDSNFEDNLSIPRPPPEPPDDETDAEEEILVVMNEKDEDVDYSYFIFVIFAKMFSLLSAESEDTIFDPGISDDTPPLEIPDF</sequence>
<dbReference type="EMBL" id="BKCJ010001312">
    <property type="protein sequence ID" value="GEU40526.1"/>
    <property type="molecule type" value="Genomic_DNA"/>
</dbReference>
<evidence type="ECO:0000256" key="1">
    <source>
        <dbReference type="SAM" id="MobiDB-lite"/>
    </source>
</evidence>